<evidence type="ECO:0008006" key="8">
    <source>
        <dbReference type="Google" id="ProtNLM"/>
    </source>
</evidence>
<dbReference type="InterPro" id="IPR051601">
    <property type="entry name" value="Serine_prot/Carboxylest_S33"/>
</dbReference>
<evidence type="ECO:0000259" key="5">
    <source>
        <dbReference type="Pfam" id="PF08386"/>
    </source>
</evidence>
<dbReference type="Proteomes" id="UP000224634">
    <property type="component" value="Unassembled WGS sequence"/>
</dbReference>
<feature type="domain" description="Peptidase S33 tripeptidyl aminopeptidase-like C-terminal" evidence="5">
    <location>
        <begin position="393"/>
        <end position="494"/>
    </location>
</feature>
<comment type="caution">
    <text evidence="6">The sequence shown here is derived from an EMBL/GenBank/DDBJ whole genome shotgun (WGS) entry which is preliminary data.</text>
</comment>
<evidence type="ECO:0000256" key="3">
    <source>
        <dbReference type="SAM" id="SignalP"/>
    </source>
</evidence>
<feature type="signal peptide" evidence="3">
    <location>
        <begin position="1"/>
        <end position="18"/>
    </location>
</feature>
<dbReference type="OrthoDB" id="425534at2759"/>
<keyword evidence="3" id="KW-0732">Signal</keyword>
<dbReference type="InterPro" id="IPR029058">
    <property type="entry name" value="AB_hydrolase_fold"/>
</dbReference>
<evidence type="ECO:0000259" key="4">
    <source>
        <dbReference type="Pfam" id="PF00561"/>
    </source>
</evidence>
<sequence length="540" mass="58275">MVLFKASLLLSGLALAHAGPGKSPNIEWGACNKTEVNTSLPMDCSNLHVPLDYTDSRSNKTLRLELARLPASENPSKGSILFNFGGPGIPGRSSLVALASLLQALTGGQYDLIAFDPRGTGNTLPFTCYDNDLEVLAMMDEQILANASDTTMGRLWARASVDAQACFSKANETGSLIGTAFGARDLMSVVDALDEDGMLRYWGLSYGTTLGATVAAMFPDRIDKMILDGVQNPHEYYHAYADFEEWTMSDKVFSGIFSGCVAAPENCALAHGNKTAAELEQVVWDMIDAVKYRPIPLGGGLLDYSASKQVMAQHLYSTSGWPDLAVMLDAMLSGNPQESGPEPDAGVYIDGKLQNSVQLMATMGIHCADRKLRTSSFDEIMPAMNQLLNISRVMGDVTTGMSMACAQWKIEPKERYEGDFQVKTKNPVLFIGNTYDGHTPIISARNVSSGFEGSVVLEVNGYGHCSVALPSKCTLKTVSEYWLKGTLPEPGKVCGVDAPPYSNVTWADVIGEASGNNTSCLLKREVYNVPSLHNLGRRLI</sequence>
<feature type="domain" description="AB hydrolase-1" evidence="4">
    <location>
        <begin position="87"/>
        <end position="234"/>
    </location>
</feature>
<dbReference type="Pfam" id="PF00561">
    <property type="entry name" value="Abhydrolase_1"/>
    <property type="match status" value="1"/>
</dbReference>
<dbReference type="STRING" id="1447883.A0A2B7YEJ2"/>
<reference evidence="6 7" key="1">
    <citation type="submission" date="2017-10" db="EMBL/GenBank/DDBJ databases">
        <title>Comparative genomics in systemic dimorphic fungi from Ajellomycetaceae.</title>
        <authorList>
            <person name="Munoz J.F."/>
            <person name="Mcewen J.G."/>
            <person name="Clay O.K."/>
            <person name="Cuomo C.A."/>
        </authorList>
    </citation>
    <scope>NUCLEOTIDE SEQUENCE [LARGE SCALE GENOMIC DNA]</scope>
    <source>
        <strain evidence="6 7">UAMH7299</strain>
    </source>
</reference>
<evidence type="ECO:0000256" key="2">
    <source>
        <dbReference type="ARBA" id="ARBA00022801"/>
    </source>
</evidence>
<comment type="similarity">
    <text evidence="1">Belongs to the peptidase S33 family.</text>
</comment>
<dbReference type="Gene3D" id="3.40.50.1820">
    <property type="entry name" value="alpha/beta hydrolase"/>
    <property type="match status" value="1"/>
</dbReference>
<feature type="chain" id="PRO_5012744611" description="Peptidase S33 tripeptidyl aminopeptidase-like C-terminal domain-containing protein" evidence="3">
    <location>
        <begin position="19"/>
        <end position="540"/>
    </location>
</feature>
<evidence type="ECO:0000313" key="7">
    <source>
        <dbReference type="Proteomes" id="UP000224634"/>
    </source>
</evidence>
<proteinExistence type="inferred from homology"/>
<dbReference type="GO" id="GO:0016787">
    <property type="term" value="F:hydrolase activity"/>
    <property type="evidence" value="ECO:0007669"/>
    <property type="project" value="UniProtKB-KW"/>
</dbReference>
<organism evidence="6 7">
    <name type="scientific">Polytolypa hystricis (strain UAMH7299)</name>
    <dbReference type="NCBI Taxonomy" id="1447883"/>
    <lineage>
        <taxon>Eukaryota</taxon>
        <taxon>Fungi</taxon>
        <taxon>Dikarya</taxon>
        <taxon>Ascomycota</taxon>
        <taxon>Pezizomycotina</taxon>
        <taxon>Eurotiomycetes</taxon>
        <taxon>Eurotiomycetidae</taxon>
        <taxon>Onygenales</taxon>
        <taxon>Onygenales incertae sedis</taxon>
        <taxon>Polytolypa</taxon>
    </lineage>
</organism>
<keyword evidence="2" id="KW-0378">Hydrolase</keyword>
<dbReference type="InterPro" id="IPR000073">
    <property type="entry name" value="AB_hydrolase_1"/>
</dbReference>
<dbReference type="PANTHER" id="PTHR43248:SF25">
    <property type="entry name" value="AB HYDROLASE-1 DOMAIN-CONTAINING PROTEIN-RELATED"/>
    <property type="match status" value="1"/>
</dbReference>
<gene>
    <name evidence="6" type="ORF">AJ80_03850</name>
</gene>
<dbReference type="SUPFAM" id="SSF53474">
    <property type="entry name" value="alpha/beta-Hydrolases"/>
    <property type="match status" value="1"/>
</dbReference>
<dbReference type="PANTHER" id="PTHR43248">
    <property type="entry name" value="2-SUCCINYL-6-HYDROXY-2,4-CYCLOHEXADIENE-1-CARBOXYLATE SYNTHASE"/>
    <property type="match status" value="1"/>
</dbReference>
<evidence type="ECO:0000256" key="1">
    <source>
        <dbReference type="ARBA" id="ARBA00010088"/>
    </source>
</evidence>
<keyword evidence="7" id="KW-1185">Reference proteome</keyword>
<protein>
    <recommendedName>
        <fullName evidence="8">Peptidase S33 tripeptidyl aminopeptidase-like C-terminal domain-containing protein</fullName>
    </recommendedName>
</protein>
<dbReference type="InterPro" id="IPR013595">
    <property type="entry name" value="Pept_S33_TAP-like_C"/>
</dbReference>
<dbReference type="Pfam" id="PF08386">
    <property type="entry name" value="Abhydrolase_4"/>
    <property type="match status" value="1"/>
</dbReference>
<evidence type="ECO:0000313" key="6">
    <source>
        <dbReference type="EMBL" id="PGH19695.1"/>
    </source>
</evidence>
<name>A0A2B7YEJ2_POLH7</name>
<dbReference type="AlphaFoldDB" id="A0A2B7YEJ2"/>
<accession>A0A2B7YEJ2</accession>
<dbReference type="EMBL" id="PDNA01000045">
    <property type="protein sequence ID" value="PGH19695.1"/>
    <property type="molecule type" value="Genomic_DNA"/>
</dbReference>